<gene>
    <name evidence="1" type="ORF">SELMODRAFT_412221</name>
</gene>
<dbReference type="InParanoid" id="D8RKG9"/>
<evidence type="ECO:0000313" key="2">
    <source>
        <dbReference type="Proteomes" id="UP000001514"/>
    </source>
</evidence>
<name>D8RKG9_SELML</name>
<reference evidence="1 2" key="1">
    <citation type="journal article" date="2011" name="Science">
        <title>The Selaginella genome identifies genetic changes associated with the evolution of vascular plants.</title>
        <authorList>
            <person name="Banks J.A."/>
            <person name="Nishiyama T."/>
            <person name="Hasebe M."/>
            <person name="Bowman J.L."/>
            <person name="Gribskov M."/>
            <person name="dePamphilis C."/>
            <person name="Albert V.A."/>
            <person name="Aono N."/>
            <person name="Aoyama T."/>
            <person name="Ambrose B.A."/>
            <person name="Ashton N.W."/>
            <person name="Axtell M.J."/>
            <person name="Barker E."/>
            <person name="Barker M.S."/>
            <person name="Bennetzen J.L."/>
            <person name="Bonawitz N.D."/>
            <person name="Chapple C."/>
            <person name="Cheng C."/>
            <person name="Correa L.G."/>
            <person name="Dacre M."/>
            <person name="DeBarry J."/>
            <person name="Dreyer I."/>
            <person name="Elias M."/>
            <person name="Engstrom E.M."/>
            <person name="Estelle M."/>
            <person name="Feng L."/>
            <person name="Finet C."/>
            <person name="Floyd S.K."/>
            <person name="Frommer W.B."/>
            <person name="Fujita T."/>
            <person name="Gramzow L."/>
            <person name="Gutensohn M."/>
            <person name="Harholt J."/>
            <person name="Hattori M."/>
            <person name="Heyl A."/>
            <person name="Hirai T."/>
            <person name="Hiwatashi Y."/>
            <person name="Ishikawa M."/>
            <person name="Iwata M."/>
            <person name="Karol K.G."/>
            <person name="Koehler B."/>
            <person name="Kolukisaoglu U."/>
            <person name="Kubo M."/>
            <person name="Kurata T."/>
            <person name="Lalonde S."/>
            <person name="Li K."/>
            <person name="Li Y."/>
            <person name="Litt A."/>
            <person name="Lyons E."/>
            <person name="Manning G."/>
            <person name="Maruyama T."/>
            <person name="Michael T.P."/>
            <person name="Mikami K."/>
            <person name="Miyazaki S."/>
            <person name="Morinaga S."/>
            <person name="Murata T."/>
            <person name="Mueller-Roeber B."/>
            <person name="Nelson D.R."/>
            <person name="Obara M."/>
            <person name="Oguri Y."/>
            <person name="Olmstead R.G."/>
            <person name="Onodera N."/>
            <person name="Petersen B.L."/>
            <person name="Pils B."/>
            <person name="Prigge M."/>
            <person name="Rensing S.A."/>
            <person name="Riano-Pachon D.M."/>
            <person name="Roberts A.W."/>
            <person name="Sato Y."/>
            <person name="Scheller H.V."/>
            <person name="Schulz B."/>
            <person name="Schulz C."/>
            <person name="Shakirov E.V."/>
            <person name="Shibagaki N."/>
            <person name="Shinohara N."/>
            <person name="Shippen D.E."/>
            <person name="Soerensen I."/>
            <person name="Sotooka R."/>
            <person name="Sugimoto N."/>
            <person name="Sugita M."/>
            <person name="Sumikawa N."/>
            <person name="Tanurdzic M."/>
            <person name="Theissen G."/>
            <person name="Ulvskov P."/>
            <person name="Wakazuki S."/>
            <person name="Weng J.K."/>
            <person name="Willats W.W."/>
            <person name="Wipf D."/>
            <person name="Wolf P.G."/>
            <person name="Yang L."/>
            <person name="Zimmer A.D."/>
            <person name="Zhu Q."/>
            <person name="Mitros T."/>
            <person name="Hellsten U."/>
            <person name="Loque D."/>
            <person name="Otillar R."/>
            <person name="Salamov A."/>
            <person name="Schmutz J."/>
            <person name="Shapiro H."/>
            <person name="Lindquist E."/>
            <person name="Lucas S."/>
            <person name="Rokhsar D."/>
            <person name="Grigoriev I.V."/>
        </authorList>
    </citation>
    <scope>NUCLEOTIDE SEQUENCE [LARGE SCALE GENOMIC DNA]</scope>
</reference>
<organism evidence="2">
    <name type="scientific">Selaginella moellendorffii</name>
    <name type="common">Spikemoss</name>
    <dbReference type="NCBI Taxonomy" id="88036"/>
    <lineage>
        <taxon>Eukaryota</taxon>
        <taxon>Viridiplantae</taxon>
        <taxon>Streptophyta</taxon>
        <taxon>Embryophyta</taxon>
        <taxon>Tracheophyta</taxon>
        <taxon>Lycopodiopsida</taxon>
        <taxon>Selaginellales</taxon>
        <taxon>Selaginellaceae</taxon>
        <taxon>Selaginella</taxon>
    </lineage>
</organism>
<dbReference type="KEGG" id="smo:SELMODRAFT_412221"/>
<proteinExistence type="predicted"/>
<dbReference type="HOGENOM" id="CLU_455219_0_0_1"/>
<sequence>MVAIHLPNTACKTCSATETQRHILWECPAAQEVWEGVVAVLKRTSTGGAAITYESALWGSFIQGKIKNPDAWKWRHNEAPHFDQLNQTWTHIKHLHQELFDALRGCTLAEIWKARCAKLFNDMDPLARATISKVWSKLIVSLAARLDTLIKRGEEGKIAKEKELWPFFRGRSEAGEEEWMWKPPIWIWQHMFRNNVGLEPPRVDRVQHQELRKLGDRKSWTRTPTWGTELGFKWLDTEETTRYIGFQVGRQYDPEPQNQKAVTKLRDQLKFWHLAWSNLVPGSMLEHGQANDPGNEPTHLNLCLERLLLHLTWWSKDKNEHTRKNWATDEQWLFLDTKLKMTKAHMFSGKLFKLWSQFKCKLERKPPRTKEQLDQQPIFLSKLFAVKEADTMIQPNQTANNYDQISAFYRLTISEHRMRKFQTAFLAAKHTCLKRLNLQEDQYHQWWKVDKSIDLPDISRAKPIRVIQMEKKTANVNPLIPEKQYARLYWFHQQTLDELKWDPTEWHWRGTMCKDFFQYKTKLGRKLIRVLTQSSLIQKAKAQQIHSRNHSHCINKIWKGHWSAKNRYFMWLAQQEHLPSLAAIHLPNTACKTCGTIETQ</sequence>
<dbReference type="eggNOG" id="ENOG502T10V">
    <property type="taxonomic scope" value="Eukaryota"/>
</dbReference>
<dbReference type="Gramene" id="EFJ27440">
    <property type="protein sequence ID" value="EFJ27440"/>
    <property type="gene ID" value="SELMODRAFT_412221"/>
</dbReference>
<accession>D8RKG9</accession>
<dbReference type="Proteomes" id="UP000001514">
    <property type="component" value="Unassembled WGS sequence"/>
</dbReference>
<evidence type="ECO:0000313" key="1">
    <source>
        <dbReference type="EMBL" id="EFJ27440.1"/>
    </source>
</evidence>
<dbReference type="AlphaFoldDB" id="D8RKG9"/>
<dbReference type="EMBL" id="GL377582">
    <property type="protein sequence ID" value="EFJ27440.1"/>
    <property type="molecule type" value="Genomic_DNA"/>
</dbReference>
<keyword evidence="2" id="KW-1185">Reference proteome</keyword>
<protein>
    <submittedName>
        <fullName evidence="1">Uncharacterized protein</fullName>
    </submittedName>
</protein>